<organism evidence="1 2">
    <name type="scientific">Daphnia magna</name>
    <dbReference type="NCBI Taxonomy" id="35525"/>
    <lineage>
        <taxon>Eukaryota</taxon>
        <taxon>Metazoa</taxon>
        <taxon>Ecdysozoa</taxon>
        <taxon>Arthropoda</taxon>
        <taxon>Crustacea</taxon>
        <taxon>Branchiopoda</taxon>
        <taxon>Diplostraca</taxon>
        <taxon>Cladocera</taxon>
        <taxon>Anomopoda</taxon>
        <taxon>Daphniidae</taxon>
        <taxon>Daphnia</taxon>
    </lineage>
</organism>
<sequence length="60" mass="6890">MTAREEEEEEAITGIESNGAHLYFCLPSFPIVCAFIRATYRPPVQFLAIHFSIEEEKKKT</sequence>
<dbReference type="Proteomes" id="UP001234178">
    <property type="component" value="Unassembled WGS sequence"/>
</dbReference>
<dbReference type="EMBL" id="JAOYFB010000005">
    <property type="protein sequence ID" value="KAK4016696.1"/>
    <property type="molecule type" value="Genomic_DNA"/>
</dbReference>
<accession>A0ABQ9ZUV2</accession>
<proteinExistence type="predicted"/>
<reference evidence="1 2" key="1">
    <citation type="journal article" date="2023" name="Nucleic Acids Res.">
        <title>The hologenome of Daphnia magna reveals possible DNA methylation and microbiome-mediated evolution of the host genome.</title>
        <authorList>
            <person name="Chaturvedi A."/>
            <person name="Li X."/>
            <person name="Dhandapani V."/>
            <person name="Marshall H."/>
            <person name="Kissane S."/>
            <person name="Cuenca-Cambronero M."/>
            <person name="Asole G."/>
            <person name="Calvet F."/>
            <person name="Ruiz-Romero M."/>
            <person name="Marangio P."/>
            <person name="Guigo R."/>
            <person name="Rago D."/>
            <person name="Mirbahai L."/>
            <person name="Eastwood N."/>
            <person name="Colbourne J.K."/>
            <person name="Zhou J."/>
            <person name="Mallon E."/>
            <person name="Orsini L."/>
        </authorList>
    </citation>
    <scope>NUCLEOTIDE SEQUENCE [LARGE SCALE GENOMIC DNA]</scope>
    <source>
        <strain evidence="1">LRV0_1</strain>
    </source>
</reference>
<name>A0ABQ9ZUV2_9CRUS</name>
<protein>
    <submittedName>
        <fullName evidence="1">Uncharacterized protein</fullName>
    </submittedName>
</protein>
<comment type="caution">
    <text evidence="1">The sequence shown here is derived from an EMBL/GenBank/DDBJ whole genome shotgun (WGS) entry which is preliminary data.</text>
</comment>
<gene>
    <name evidence="1" type="ORF">OUZ56_031659</name>
</gene>
<keyword evidence="2" id="KW-1185">Reference proteome</keyword>
<evidence type="ECO:0000313" key="2">
    <source>
        <dbReference type="Proteomes" id="UP001234178"/>
    </source>
</evidence>
<evidence type="ECO:0000313" key="1">
    <source>
        <dbReference type="EMBL" id="KAK4016696.1"/>
    </source>
</evidence>